<dbReference type="EMBL" id="ACCL02000004">
    <property type="protein sequence ID" value="EET61983.1"/>
    <property type="molecule type" value="Genomic_DNA"/>
</dbReference>
<keyword evidence="3" id="KW-0732">Signal</keyword>
<dbReference type="Gene3D" id="2.60.40.3050">
    <property type="match status" value="1"/>
</dbReference>
<name>C6LC30_9FIRM</name>
<gene>
    <name evidence="5" type="ORF">BRYFOR_06177</name>
</gene>
<evidence type="ECO:0000256" key="3">
    <source>
        <dbReference type="SAM" id="SignalP"/>
    </source>
</evidence>
<dbReference type="eggNOG" id="ENOG50336AG">
    <property type="taxonomic scope" value="Bacteria"/>
</dbReference>
<proteinExistence type="predicted"/>
<feature type="compositionally biased region" description="Basic and acidic residues" evidence="1">
    <location>
        <begin position="177"/>
        <end position="195"/>
    </location>
</feature>
<evidence type="ECO:0000256" key="2">
    <source>
        <dbReference type="SAM" id="Phobius"/>
    </source>
</evidence>
<keyword evidence="2" id="KW-1133">Transmembrane helix</keyword>
<feature type="region of interest" description="Disordered" evidence="1">
    <location>
        <begin position="160"/>
        <end position="196"/>
    </location>
</feature>
<dbReference type="NCBIfam" id="TIGR03786">
    <property type="entry name" value="strep_pil_rpt"/>
    <property type="match status" value="1"/>
</dbReference>
<evidence type="ECO:0000313" key="6">
    <source>
        <dbReference type="Proteomes" id="UP000005561"/>
    </source>
</evidence>
<dbReference type="Pfam" id="PF12892">
    <property type="entry name" value="FctA"/>
    <property type="match status" value="1"/>
</dbReference>
<keyword evidence="2" id="KW-0812">Transmembrane</keyword>
<protein>
    <submittedName>
        <fullName evidence="5">Pilin isopeptide linkage domain protein</fullName>
    </submittedName>
</protein>
<dbReference type="RefSeq" id="WP_006860972.1">
    <property type="nucleotide sequence ID" value="NZ_ACCL02000004.1"/>
</dbReference>
<evidence type="ECO:0000256" key="1">
    <source>
        <dbReference type="SAM" id="MobiDB-lite"/>
    </source>
</evidence>
<feature type="domain" description="Streptococcal pilin isopeptide linkage" evidence="4">
    <location>
        <begin position="48"/>
        <end position="158"/>
    </location>
</feature>
<dbReference type="STRING" id="168384.SAMN05660368_00450"/>
<keyword evidence="2" id="KW-0472">Membrane</keyword>
<comment type="caution">
    <text evidence="5">The sequence shown here is derived from an EMBL/GenBank/DDBJ whole genome shotgun (WGS) entry which is preliminary data.</text>
</comment>
<dbReference type="InterPro" id="IPR038174">
    <property type="entry name" value="Strep_pil_link_sf"/>
</dbReference>
<dbReference type="AlphaFoldDB" id="C6LC30"/>
<feature type="compositionally biased region" description="Acidic residues" evidence="1">
    <location>
        <begin position="162"/>
        <end position="176"/>
    </location>
</feature>
<feature type="chain" id="PRO_5002968240" evidence="3">
    <location>
        <begin position="30"/>
        <end position="239"/>
    </location>
</feature>
<feature type="signal peptide" evidence="3">
    <location>
        <begin position="1"/>
        <end position="29"/>
    </location>
</feature>
<dbReference type="OrthoDB" id="1780003at2"/>
<dbReference type="InterPro" id="IPR022464">
    <property type="entry name" value="Strep_pil_isopept_link"/>
</dbReference>
<sequence>MKTWKRGILMALVLTVFGAFGFAPSEAMAAEGLVTEVPVRISLSGTLPEEAEDFSVVLEADDASAPMPEGSDGAVCTLVISGEGTQSFPVIRFPRVGIYRYTISQQGGSNADCTYDNSVYHLVVTVTNDEAGGLGAVSVLYRNEESEKLDCASFENVYVTETETETESETETETETETEKQTEKQTEAKKSDAPKTGDSTNLTLWAVLMGAAVVIVAAAILAKKKLTAGNGGKNYGGKE</sequence>
<keyword evidence="6" id="KW-1185">Reference proteome</keyword>
<feature type="transmembrane region" description="Helical" evidence="2">
    <location>
        <begin position="202"/>
        <end position="222"/>
    </location>
</feature>
<reference evidence="5" key="1">
    <citation type="submission" date="2009-07" db="EMBL/GenBank/DDBJ databases">
        <authorList>
            <person name="Weinstock G."/>
            <person name="Sodergren E."/>
            <person name="Clifton S."/>
            <person name="Fulton L."/>
            <person name="Fulton B."/>
            <person name="Courtney L."/>
            <person name="Fronick C."/>
            <person name="Harrison M."/>
            <person name="Strong C."/>
            <person name="Farmer C."/>
            <person name="Delahaunty K."/>
            <person name="Markovic C."/>
            <person name="Hall O."/>
            <person name="Minx P."/>
            <person name="Tomlinson C."/>
            <person name="Mitreva M."/>
            <person name="Nelson J."/>
            <person name="Hou S."/>
            <person name="Wollam A."/>
            <person name="Pepin K.H."/>
            <person name="Johnson M."/>
            <person name="Bhonagiri V."/>
            <person name="Nash W.E."/>
            <person name="Warren W."/>
            <person name="Chinwalla A."/>
            <person name="Mardis E.R."/>
            <person name="Wilson R.K."/>
        </authorList>
    </citation>
    <scope>NUCLEOTIDE SEQUENCE [LARGE SCALE GENOMIC DNA]</scope>
    <source>
        <strain evidence="5">DSM 14469</strain>
    </source>
</reference>
<organism evidence="5 6">
    <name type="scientific">Marvinbryantia formatexigens DSM 14469</name>
    <dbReference type="NCBI Taxonomy" id="478749"/>
    <lineage>
        <taxon>Bacteria</taxon>
        <taxon>Bacillati</taxon>
        <taxon>Bacillota</taxon>
        <taxon>Clostridia</taxon>
        <taxon>Lachnospirales</taxon>
        <taxon>Lachnospiraceae</taxon>
        <taxon>Marvinbryantia</taxon>
    </lineage>
</organism>
<evidence type="ECO:0000313" key="5">
    <source>
        <dbReference type="EMBL" id="EET61983.1"/>
    </source>
</evidence>
<evidence type="ECO:0000259" key="4">
    <source>
        <dbReference type="Pfam" id="PF12892"/>
    </source>
</evidence>
<dbReference type="Proteomes" id="UP000005561">
    <property type="component" value="Unassembled WGS sequence"/>
</dbReference>
<accession>C6LC30</accession>